<dbReference type="RefSeq" id="WP_126550630.1">
    <property type="nucleotide sequence ID" value="NZ_BIFS01000001.1"/>
</dbReference>
<evidence type="ECO:0000313" key="3">
    <source>
        <dbReference type="Proteomes" id="UP000287188"/>
    </source>
</evidence>
<dbReference type="PROSITE" id="PS51257">
    <property type="entry name" value="PROKAR_LIPOPROTEIN"/>
    <property type="match status" value="1"/>
</dbReference>
<evidence type="ECO:0000313" key="2">
    <source>
        <dbReference type="EMBL" id="GCE18962.1"/>
    </source>
</evidence>
<keyword evidence="3" id="KW-1185">Reference proteome</keyword>
<dbReference type="AlphaFoldDB" id="A0A402AIL7"/>
<feature type="region of interest" description="Disordered" evidence="1">
    <location>
        <begin position="101"/>
        <end position="122"/>
    </location>
</feature>
<name>A0A402AIL7_9CHLR</name>
<dbReference type="Proteomes" id="UP000287188">
    <property type="component" value="Unassembled WGS sequence"/>
</dbReference>
<accession>A0A402AIL7</accession>
<comment type="caution">
    <text evidence="2">The sequence shown here is derived from an EMBL/GenBank/DDBJ whole genome shotgun (WGS) entry which is preliminary data.</text>
</comment>
<feature type="compositionally biased region" description="Polar residues" evidence="1">
    <location>
        <begin position="101"/>
        <end position="117"/>
    </location>
</feature>
<organism evidence="2 3">
    <name type="scientific">Dictyobacter kobayashii</name>
    <dbReference type="NCBI Taxonomy" id="2014872"/>
    <lineage>
        <taxon>Bacteria</taxon>
        <taxon>Bacillati</taxon>
        <taxon>Chloroflexota</taxon>
        <taxon>Ktedonobacteria</taxon>
        <taxon>Ktedonobacterales</taxon>
        <taxon>Dictyobacteraceae</taxon>
        <taxon>Dictyobacter</taxon>
    </lineage>
</organism>
<sequence>MIRNQSSVPVILLTKARLSWFVFNNQSYALMACSAEIFRLFVADQASITWTDQEAHQLLAQATLDDYDRWFILLSLGKFLKRNKRALPFYESRKLAENAITANSERATRPDSQSQGTYRAKRSQRVRSAKLVQTV</sequence>
<protein>
    <submittedName>
        <fullName evidence="2">Uncharacterized protein</fullName>
    </submittedName>
</protein>
<reference evidence="3" key="1">
    <citation type="submission" date="2018-12" db="EMBL/GenBank/DDBJ databases">
        <title>Tengunoibacter tsumagoiensis gen. nov., sp. nov., Dictyobacter kobayashii sp. nov., D. alpinus sp. nov., and D. joshuensis sp. nov. and description of Dictyobacteraceae fam. nov. within the order Ktedonobacterales isolated from Tengu-no-mugimeshi.</title>
        <authorList>
            <person name="Wang C.M."/>
            <person name="Zheng Y."/>
            <person name="Sakai Y."/>
            <person name="Toyoda A."/>
            <person name="Minakuchi Y."/>
            <person name="Abe K."/>
            <person name="Yokota A."/>
            <person name="Yabe S."/>
        </authorList>
    </citation>
    <scope>NUCLEOTIDE SEQUENCE [LARGE SCALE GENOMIC DNA]</scope>
    <source>
        <strain evidence="3">Uno11</strain>
    </source>
</reference>
<dbReference type="OrthoDB" id="9936583at2"/>
<dbReference type="EMBL" id="BIFS01000001">
    <property type="protein sequence ID" value="GCE18962.1"/>
    <property type="molecule type" value="Genomic_DNA"/>
</dbReference>
<evidence type="ECO:0000256" key="1">
    <source>
        <dbReference type="SAM" id="MobiDB-lite"/>
    </source>
</evidence>
<proteinExistence type="predicted"/>
<gene>
    <name evidence="2" type="ORF">KDK_27620</name>
</gene>